<name>A0A2A4ANF7_9CORY</name>
<dbReference type="GO" id="GO:0006355">
    <property type="term" value="P:regulation of DNA-templated transcription"/>
    <property type="evidence" value="ECO:0007669"/>
    <property type="project" value="InterPro"/>
</dbReference>
<organism evidence="2 3">
    <name type="scientific">Corynebacterium accolens</name>
    <dbReference type="NCBI Taxonomy" id="38284"/>
    <lineage>
        <taxon>Bacteria</taxon>
        <taxon>Bacillati</taxon>
        <taxon>Actinomycetota</taxon>
        <taxon>Actinomycetes</taxon>
        <taxon>Mycobacteriales</taxon>
        <taxon>Corynebacteriaceae</taxon>
        <taxon>Corynebacterium</taxon>
    </lineage>
</organism>
<evidence type="ECO:0000256" key="1">
    <source>
        <dbReference type="SAM" id="MobiDB-lite"/>
    </source>
</evidence>
<protein>
    <submittedName>
        <fullName evidence="2">Peptide transporter</fullName>
    </submittedName>
</protein>
<evidence type="ECO:0000313" key="3">
    <source>
        <dbReference type="Proteomes" id="UP000218690"/>
    </source>
</evidence>
<dbReference type="Proteomes" id="UP000218690">
    <property type="component" value="Unassembled WGS sequence"/>
</dbReference>
<reference evidence="2 3" key="1">
    <citation type="submission" date="2017-09" db="EMBL/GenBank/DDBJ databases">
        <title>Draft Genome Sequence of Corynebacterium accolens AH4003.</title>
        <authorList>
            <person name="Chen Y."/>
            <person name="Oosthuysen W.F."/>
            <person name="Kelley S."/>
            <person name="Horswill A."/>
        </authorList>
    </citation>
    <scope>NUCLEOTIDE SEQUENCE [LARGE SCALE GENOMIC DNA]</scope>
    <source>
        <strain evidence="2 3">AH4003</strain>
    </source>
</reference>
<dbReference type="InterPro" id="IPR013321">
    <property type="entry name" value="Arc_rbn_hlx_hlx"/>
</dbReference>
<accession>A0A2A4ANF7</accession>
<sequence length="78" mass="9052">MAIPKAKNKAREESPGNRSESSPSTKMFAQANDKATRLQLYVRDRQLIKELKLAAVEEEKSISQLFEEWATRWLEERS</sequence>
<dbReference type="Gene3D" id="1.10.1220.10">
    <property type="entry name" value="Met repressor-like"/>
    <property type="match status" value="1"/>
</dbReference>
<dbReference type="EMBL" id="NWBP01000001">
    <property type="protein sequence ID" value="PCC84022.1"/>
    <property type="molecule type" value="Genomic_DNA"/>
</dbReference>
<feature type="compositionally biased region" description="Polar residues" evidence="1">
    <location>
        <begin position="16"/>
        <end position="27"/>
    </location>
</feature>
<feature type="region of interest" description="Disordered" evidence="1">
    <location>
        <begin position="1"/>
        <end position="30"/>
    </location>
</feature>
<dbReference type="AlphaFoldDB" id="A0A2A4ANF7"/>
<evidence type="ECO:0000313" key="2">
    <source>
        <dbReference type="EMBL" id="PCC84022.1"/>
    </source>
</evidence>
<comment type="caution">
    <text evidence="2">The sequence shown here is derived from an EMBL/GenBank/DDBJ whole genome shotgun (WGS) entry which is preliminary data.</text>
</comment>
<gene>
    <name evidence="2" type="ORF">COM45_00990</name>
</gene>
<proteinExistence type="predicted"/>